<dbReference type="GO" id="GO:0005509">
    <property type="term" value="F:calcium ion binding"/>
    <property type="evidence" value="ECO:0007669"/>
    <property type="project" value="InterPro"/>
</dbReference>
<evidence type="ECO:0000313" key="3">
    <source>
        <dbReference type="EMBL" id="SFC91876.1"/>
    </source>
</evidence>
<dbReference type="Pfam" id="PF22352">
    <property type="entry name" value="K319L-like_PKD"/>
    <property type="match status" value="2"/>
</dbReference>
<dbReference type="PANTHER" id="PTHR46182:SF2">
    <property type="entry name" value="FI19480P1"/>
    <property type="match status" value="1"/>
</dbReference>
<dbReference type="PROSITE" id="PS51257">
    <property type="entry name" value="PROKAR_LIPOPROTEIN"/>
    <property type="match status" value="1"/>
</dbReference>
<evidence type="ECO:0000313" key="4">
    <source>
        <dbReference type="Proteomes" id="UP000198862"/>
    </source>
</evidence>
<organism evidence="3 4">
    <name type="scientific">Pseudoalteromonas denitrificans DSM 6059</name>
    <dbReference type="NCBI Taxonomy" id="1123010"/>
    <lineage>
        <taxon>Bacteria</taxon>
        <taxon>Pseudomonadati</taxon>
        <taxon>Pseudomonadota</taxon>
        <taxon>Gammaproteobacteria</taxon>
        <taxon>Alteromonadales</taxon>
        <taxon>Pseudoalteromonadaceae</taxon>
        <taxon>Pseudoalteromonas</taxon>
    </lineage>
</organism>
<dbReference type="PANTHER" id="PTHR46182">
    <property type="entry name" value="FI19480P1"/>
    <property type="match status" value="1"/>
</dbReference>
<evidence type="ECO:0000259" key="2">
    <source>
        <dbReference type="Pfam" id="PF01833"/>
    </source>
</evidence>
<dbReference type="STRING" id="1123010.SAMN02745724_02911"/>
<dbReference type="InterPro" id="IPR013783">
    <property type="entry name" value="Ig-like_fold"/>
</dbReference>
<dbReference type="InterPro" id="IPR029865">
    <property type="entry name" value="KIAA0319-like"/>
</dbReference>
<dbReference type="InterPro" id="IPR002909">
    <property type="entry name" value="IPT_dom"/>
</dbReference>
<dbReference type="SUPFAM" id="SSF81296">
    <property type="entry name" value="E set domains"/>
    <property type="match status" value="1"/>
</dbReference>
<dbReference type="GO" id="GO:0031410">
    <property type="term" value="C:cytoplasmic vesicle"/>
    <property type="evidence" value="ECO:0007669"/>
    <property type="project" value="TreeGrafter"/>
</dbReference>
<evidence type="ECO:0000256" key="1">
    <source>
        <dbReference type="SAM" id="MobiDB-lite"/>
    </source>
</evidence>
<dbReference type="PROSITE" id="PS00018">
    <property type="entry name" value="EF_HAND_1"/>
    <property type="match status" value="1"/>
</dbReference>
<feature type="region of interest" description="Disordered" evidence="1">
    <location>
        <begin position="324"/>
        <end position="356"/>
    </location>
</feature>
<feature type="region of interest" description="Disordered" evidence="1">
    <location>
        <begin position="25"/>
        <end position="49"/>
    </location>
</feature>
<feature type="compositionally biased region" description="Acidic residues" evidence="1">
    <location>
        <begin position="325"/>
        <end position="338"/>
    </location>
</feature>
<sequence length="1625" mass="173181">MKLLTLKWFYLIFIILLSACGGGGSSNSEETPTPTPNQSPTANAGDDQNVDENILVTLNGLGTDADGSIASFSWTQTSGDAVVLTDAGLSSASFTAPNVTTDQTLIFNLMVTDNGGATANDTINVNVKNINQLPIANAGPDASINEFKSVTLDASLSSDPDGTISSFIWSQVDNGTPTITLTNHDQVSASFIAPDVASSTNFEFEVTVTDNDLGVSKDNVIITVLSQNPEPIANAGLDRRGATSNDVANGVANIFIDGSASSGLNFQWSVSNMPANATYRFTSAENPITGFIADVIGDYELELTVDNGQNSVVSDKTIITMISDSDADGLPDTDDSDRDGDGFNNTEDLFPDNKAAHLDNDLDGTGNYYNLDEDGDGVVDILDDFPLDNTKVTMVNYSEQKETENIFNQNDGISVSENVGVVPIKISGYIRSNAQSPDLDYFKIALKAGVYSILLNEVKGDLKASMNLVTASGERVPTIEQTFFDGKNKKMSIALIPNDGDYYLIVADSSGKSGDDWSYDLTVQSDSDRDGINDQLEKALDLNHLSSDSDGDSISDLIELNLIKENWQALNDSDQDGLPIWWDTDTDGDSIPDSIEYIQKSDYPELDDSKIAILNDVDQDSILNFMDLDSDGNGVLDKDEIGEMPFTPLDTDNDNIPDFIDLDNDADGLADTDESNELMNNPLGQDEAGDIQIPLAEQIGIISIVNTNLELENVCRSGDLLSVTGIHLPSVTTSLWGVFQSVDASNAVHPVSINDNIATFECPQNIVSGTIEFYLALGDTRSDSKAIQSLVMNTAVLTSAGYDNTSKIVTLGGTGLNTNITVQLAGASLTIDNSFGSAAELTFTLPTSAKSGFVNVSSINGESNAIWLSVQRTISGSVNLPANNVTMSDVDIGFMEAVLPDAQGNFNLDISSQGNQTIVAIIQTSDSTVENPKYAPYLSAVTLAGESQVELSAATTALALIWDGIGINQLVNESQQVSAKTSIAGLPEVISLAEALEKALVADPYALNFTDTNLVEINKAALLATANWVATNTSSTNIFNRNVELEEMAATVVPTEADDISVYERSGTGNVNLENDTQLYLSVKITTTDGQVLQKHITGLNGMAGPQGLGLLFWASTSEFSHPGGKNATVEVITAGIDKELSPHVAAPISVWRKLFFRTWIERVIWPVIGEYLSVIDASTMTNIIVSAAPALVDTVTTKVLSGDATGAMKDLLNFIWGDFASAPPGPITTALAKRFGKNIGEEILKKVAAKIGAKFVPGIGQVALAFEVAGHVNNGLNAGKAVKDVLTTDQVLHFEVSFPLQVESVAPTKVKSNQVAHTFVLEGEGFSKIKRGIWPFDYYLEPEITFTSANGSVYKGKASTISQDGESMAVDVPAWFFSETLEGPLSVEVHHPTDEDTAKSNLKDAIEVVQNLELTSLSPDKGGNDEEVTIYGAGFSSAINMNEVMVGGKVTLVTAVSTDTLKIIIPDGLDAGTYDVLARVQNDGVWSDWAGPLQYEVLQAKIEITVCDSGNLKDDAFALYVDGKYLGTMNATNSNYCNTYRPTLSEGSHTAVLIGVEAPDSVGTYSIDFTGVSNLSGSSTSGTDLTPGVSKLYSFDVSVTSLMEAKKSDAIRPNILQEQQQKIE</sequence>
<protein>
    <recommendedName>
        <fullName evidence="2">IPT/TIG domain-containing protein</fullName>
    </recommendedName>
</protein>
<dbReference type="InterPro" id="IPR014756">
    <property type="entry name" value="Ig_E-set"/>
</dbReference>
<accession>A0A1I1N3E1</accession>
<keyword evidence="4" id="KW-1185">Reference proteome</keyword>
<reference evidence="3 4" key="1">
    <citation type="submission" date="2016-10" db="EMBL/GenBank/DDBJ databases">
        <authorList>
            <person name="de Groot N.N."/>
        </authorList>
    </citation>
    <scope>NUCLEOTIDE SEQUENCE [LARGE SCALE GENOMIC DNA]</scope>
    <source>
        <strain evidence="3 4">DSM 6059</strain>
    </source>
</reference>
<dbReference type="OrthoDB" id="6281066at2"/>
<feature type="compositionally biased region" description="Polar residues" evidence="1">
    <location>
        <begin position="26"/>
        <end position="42"/>
    </location>
</feature>
<feature type="domain" description="IPT/TIG" evidence="2">
    <location>
        <begin position="1415"/>
        <end position="1488"/>
    </location>
</feature>
<dbReference type="Gene3D" id="4.10.1080.10">
    <property type="entry name" value="TSP type-3 repeat"/>
    <property type="match status" value="2"/>
</dbReference>
<dbReference type="Pfam" id="PF01833">
    <property type="entry name" value="TIG"/>
    <property type="match status" value="1"/>
</dbReference>
<dbReference type="Gene3D" id="2.60.40.10">
    <property type="entry name" value="Immunoglobulins"/>
    <property type="match status" value="2"/>
</dbReference>
<dbReference type="Proteomes" id="UP000198862">
    <property type="component" value="Unassembled WGS sequence"/>
</dbReference>
<dbReference type="InterPro" id="IPR028974">
    <property type="entry name" value="TSP_type-3_rpt"/>
</dbReference>
<name>A0A1I1N3E1_9GAMM</name>
<dbReference type="RefSeq" id="WP_091985375.1">
    <property type="nucleotide sequence ID" value="NZ_FOLO01000023.1"/>
</dbReference>
<gene>
    <name evidence="3" type="ORF">SAMN02745724_02911</name>
</gene>
<dbReference type="EMBL" id="FOLO01000023">
    <property type="protein sequence ID" value="SFC91876.1"/>
    <property type="molecule type" value="Genomic_DNA"/>
</dbReference>
<dbReference type="Gene3D" id="2.60.40.3010">
    <property type="match status" value="1"/>
</dbReference>
<proteinExistence type="predicted"/>
<dbReference type="InterPro" id="IPR018247">
    <property type="entry name" value="EF_Hand_1_Ca_BS"/>
</dbReference>
<dbReference type="GO" id="GO:0016020">
    <property type="term" value="C:membrane"/>
    <property type="evidence" value="ECO:0007669"/>
    <property type="project" value="TreeGrafter"/>
</dbReference>
<dbReference type="SUPFAM" id="SSF103647">
    <property type="entry name" value="TSP type-3 repeat"/>
    <property type="match status" value="1"/>
</dbReference>